<keyword evidence="5" id="KW-1185">Reference proteome</keyword>
<feature type="transmembrane region" description="Helical" evidence="2">
    <location>
        <begin position="13"/>
        <end position="35"/>
    </location>
</feature>
<dbReference type="AlphaFoldDB" id="A0A285HA15"/>
<organism evidence="4 5">
    <name type="scientific">Orenia metallireducens</name>
    <dbReference type="NCBI Taxonomy" id="1413210"/>
    <lineage>
        <taxon>Bacteria</taxon>
        <taxon>Bacillati</taxon>
        <taxon>Bacillota</taxon>
        <taxon>Clostridia</taxon>
        <taxon>Halanaerobiales</taxon>
        <taxon>Halobacteroidaceae</taxon>
        <taxon>Orenia</taxon>
    </lineage>
</organism>
<feature type="domain" description="Sporulation membrane protein YtrI C-terminal" evidence="3">
    <location>
        <begin position="76"/>
        <end position="153"/>
    </location>
</feature>
<dbReference type="Proteomes" id="UP000219573">
    <property type="component" value="Unassembled WGS sequence"/>
</dbReference>
<keyword evidence="2" id="KW-0812">Transmembrane</keyword>
<proteinExistence type="predicted"/>
<dbReference type="EMBL" id="OBDZ01000016">
    <property type="protein sequence ID" value="SNY32568.1"/>
    <property type="molecule type" value="Genomic_DNA"/>
</dbReference>
<dbReference type="OrthoDB" id="2112520at2"/>
<keyword evidence="2" id="KW-1133">Transmembrane helix</keyword>
<dbReference type="Pfam" id="PF26347">
    <property type="entry name" value="YtrI_sporulation"/>
    <property type="match status" value="1"/>
</dbReference>
<protein>
    <recommendedName>
        <fullName evidence="3">Sporulation membrane protein YtrI C-terminal domain-containing protein</fullName>
    </recommendedName>
</protein>
<dbReference type="STRING" id="1413210.U472_13370"/>
<keyword evidence="1" id="KW-0175">Coiled coil</keyword>
<name>A0A285HA15_9FIRM</name>
<dbReference type="InterPro" id="IPR058620">
    <property type="entry name" value="YtrI_C"/>
</dbReference>
<accession>A0A285HA15</accession>
<gene>
    <name evidence="4" type="ORF">SAMN06265827_11646</name>
</gene>
<evidence type="ECO:0000256" key="1">
    <source>
        <dbReference type="SAM" id="Coils"/>
    </source>
</evidence>
<reference evidence="5" key="1">
    <citation type="submission" date="2017-09" db="EMBL/GenBank/DDBJ databases">
        <authorList>
            <person name="Varghese N."/>
            <person name="Submissions S."/>
        </authorList>
    </citation>
    <scope>NUCLEOTIDE SEQUENCE [LARGE SCALE GENOMIC DNA]</scope>
    <source>
        <strain evidence="5">MSL47</strain>
    </source>
</reference>
<evidence type="ECO:0000259" key="3">
    <source>
        <dbReference type="Pfam" id="PF26347"/>
    </source>
</evidence>
<evidence type="ECO:0000313" key="5">
    <source>
        <dbReference type="Proteomes" id="UP000219573"/>
    </source>
</evidence>
<sequence>MSFNFLTLTKDDILRLFAAFLLGIIVGITILNLLVGPQLDQLIFEKEELLSKIESQQTTLDKLEESLAEERKKVIQDLTIEIENKMDKHVKQELKKDIFEILKSLIGRDISKIDGKLLAQTLDGRIIIVEKKSYKLDFLWIVIQPDTTISFKIIEKK</sequence>
<evidence type="ECO:0000256" key="2">
    <source>
        <dbReference type="SAM" id="Phobius"/>
    </source>
</evidence>
<feature type="coiled-coil region" evidence="1">
    <location>
        <begin position="46"/>
        <end position="73"/>
    </location>
</feature>
<keyword evidence="2" id="KW-0472">Membrane</keyword>
<evidence type="ECO:0000313" key="4">
    <source>
        <dbReference type="EMBL" id="SNY32568.1"/>
    </source>
</evidence>
<dbReference type="RefSeq" id="WP_097018239.1">
    <property type="nucleotide sequence ID" value="NZ_OBDZ01000016.1"/>
</dbReference>